<dbReference type="GO" id="GO:0003700">
    <property type="term" value="F:DNA-binding transcription factor activity"/>
    <property type="evidence" value="ECO:0007669"/>
    <property type="project" value="InterPro"/>
</dbReference>
<feature type="compositionally biased region" description="Polar residues" evidence="6">
    <location>
        <begin position="1"/>
        <end position="22"/>
    </location>
</feature>
<dbReference type="PANTHER" id="PTHR31221:SF130">
    <property type="entry name" value="WRKY TRANSCRIPTION FACTOR 3-RELATED"/>
    <property type="match status" value="1"/>
</dbReference>
<dbReference type="Pfam" id="PF03106">
    <property type="entry name" value="WRKY"/>
    <property type="match status" value="1"/>
</dbReference>
<feature type="compositionally biased region" description="Acidic residues" evidence="6">
    <location>
        <begin position="55"/>
        <end position="65"/>
    </location>
</feature>
<keyword evidence="3" id="KW-0238">DNA-binding</keyword>
<dbReference type="GO" id="GO:0005634">
    <property type="term" value="C:nucleus"/>
    <property type="evidence" value="ECO:0007669"/>
    <property type="project" value="UniProtKB-SubCell"/>
</dbReference>
<evidence type="ECO:0000259" key="7">
    <source>
        <dbReference type="PROSITE" id="PS50811"/>
    </source>
</evidence>
<name>A0A2P2KBE8_RHIMU</name>
<dbReference type="SMART" id="SM00774">
    <property type="entry name" value="WRKY"/>
    <property type="match status" value="1"/>
</dbReference>
<feature type="region of interest" description="Disordered" evidence="6">
    <location>
        <begin position="1"/>
        <end position="72"/>
    </location>
</feature>
<dbReference type="PROSITE" id="PS50811">
    <property type="entry name" value="WRKY"/>
    <property type="match status" value="1"/>
</dbReference>
<accession>A0A2P2KBE8</accession>
<dbReference type="InterPro" id="IPR044810">
    <property type="entry name" value="WRKY_plant"/>
</dbReference>
<dbReference type="InterPro" id="IPR036576">
    <property type="entry name" value="WRKY_dom_sf"/>
</dbReference>
<proteinExistence type="predicted"/>
<protein>
    <submittedName>
        <fullName evidence="8">WRKY transcription factor 3 family protein</fullName>
    </submittedName>
</protein>
<evidence type="ECO:0000256" key="6">
    <source>
        <dbReference type="SAM" id="MobiDB-lite"/>
    </source>
</evidence>
<evidence type="ECO:0000256" key="3">
    <source>
        <dbReference type="ARBA" id="ARBA00023125"/>
    </source>
</evidence>
<dbReference type="FunFam" id="2.20.25.80:FF:000003">
    <property type="entry name" value="WRKY transcription factor 57"/>
    <property type="match status" value="1"/>
</dbReference>
<dbReference type="AlphaFoldDB" id="A0A2P2KBE8"/>
<dbReference type="EMBL" id="GGEC01022538">
    <property type="protein sequence ID" value="MBX03022.1"/>
    <property type="molecule type" value="Transcribed_RNA"/>
</dbReference>
<keyword evidence="5" id="KW-0539">Nucleus</keyword>
<organism evidence="8">
    <name type="scientific">Rhizophora mucronata</name>
    <name type="common">Asiatic mangrove</name>
    <dbReference type="NCBI Taxonomy" id="61149"/>
    <lineage>
        <taxon>Eukaryota</taxon>
        <taxon>Viridiplantae</taxon>
        <taxon>Streptophyta</taxon>
        <taxon>Embryophyta</taxon>
        <taxon>Tracheophyta</taxon>
        <taxon>Spermatophyta</taxon>
        <taxon>Magnoliopsida</taxon>
        <taxon>eudicotyledons</taxon>
        <taxon>Gunneridae</taxon>
        <taxon>Pentapetalae</taxon>
        <taxon>rosids</taxon>
        <taxon>fabids</taxon>
        <taxon>Malpighiales</taxon>
        <taxon>Rhizophoraceae</taxon>
        <taxon>Rhizophora</taxon>
    </lineage>
</organism>
<evidence type="ECO:0000313" key="8">
    <source>
        <dbReference type="EMBL" id="MBX03022.1"/>
    </source>
</evidence>
<comment type="subcellular location">
    <subcellularLocation>
        <location evidence="1">Nucleus</location>
    </subcellularLocation>
</comment>
<evidence type="ECO:0000256" key="2">
    <source>
        <dbReference type="ARBA" id="ARBA00023015"/>
    </source>
</evidence>
<feature type="compositionally biased region" description="Basic and acidic residues" evidence="6">
    <location>
        <begin position="24"/>
        <end position="38"/>
    </location>
</feature>
<dbReference type="GO" id="GO:0043565">
    <property type="term" value="F:sequence-specific DNA binding"/>
    <property type="evidence" value="ECO:0007669"/>
    <property type="project" value="InterPro"/>
</dbReference>
<dbReference type="PANTHER" id="PTHR31221">
    <property type="entry name" value="WRKY TRANSCRIPTION FACTOR PROTEIN 1-RELATED"/>
    <property type="match status" value="1"/>
</dbReference>
<keyword evidence="4" id="KW-0804">Transcription</keyword>
<keyword evidence="2" id="KW-0805">Transcription regulation</keyword>
<reference evidence="8" key="1">
    <citation type="submission" date="2018-02" db="EMBL/GenBank/DDBJ databases">
        <title>Rhizophora mucronata_Transcriptome.</title>
        <authorList>
            <person name="Meera S.P."/>
            <person name="Sreeshan A."/>
            <person name="Augustine A."/>
        </authorList>
    </citation>
    <scope>NUCLEOTIDE SEQUENCE</scope>
    <source>
        <tissue evidence="8">Leaf</tissue>
    </source>
</reference>
<dbReference type="Gene3D" id="2.20.25.80">
    <property type="entry name" value="WRKY domain"/>
    <property type="match status" value="1"/>
</dbReference>
<evidence type="ECO:0000256" key="1">
    <source>
        <dbReference type="ARBA" id="ARBA00004123"/>
    </source>
</evidence>
<evidence type="ECO:0000256" key="4">
    <source>
        <dbReference type="ARBA" id="ARBA00023163"/>
    </source>
</evidence>
<evidence type="ECO:0000256" key="5">
    <source>
        <dbReference type="ARBA" id="ARBA00023242"/>
    </source>
</evidence>
<dbReference type="InterPro" id="IPR003657">
    <property type="entry name" value="WRKY_dom"/>
</dbReference>
<sequence>MNGKPNNQGNFEVASQNHSGNVNKLKDRKDLESSKARPQEVCGMSDSEEIRDTDAVIEENDEDEPDPKRRSTEVRIITESASSHRTVTESRIIVQTNSEVDLLDDAYRWRKYGQKVVKGNPYPRSYYKCTTPGCNIRKHVERAAADPKAVITTYEGKHNHDAPAAKGSSNNVANAIASQLRPYNRENHAVFDGRNNYNFNQHPAAHLQLKKSR</sequence>
<dbReference type="SUPFAM" id="SSF118290">
    <property type="entry name" value="WRKY DNA-binding domain"/>
    <property type="match status" value="1"/>
</dbReference>
<feature type="domain" description="WRKY" evidence="7">
    <location>
        <begin position="98"/>
        <end position="163"/>
    </location>
</feature>